<protein>
    <submittedName>
        <fullName evidence="2">Pyridoxamine 5'-phosphate oxidase family protein</fullName>
    </submittedName>
</protein>
<evidence type="ECO:0000259" key="1">
    <source>
        <dbReference type="Pfam" id="PF12766"/>
    </source>
</evidence>
<feature type="domain" description="Pyridoxamine 5'-phosphate oxidase Alr4036 family FMN-binding" evidence="1">
    <location>
        <begin position="27"/>
        <end position="105"/>
    </location>
</feature>
<dbReference type="EMBL" id="JBHUEL010000004">
    <property type="protein sequence ID" value="MFD1766249.1"/>
    <property type="molecule type" value="Genomic_DNA"/>
</dbReference>
<dbReference type="PANTHER" id="PTHR28243:SF1">
    <property type="entry name" value="PYRIDOXAMINE 5'-PHOSPHATE OXIDASE ALR4036 FAMILY FMN-BINDING DOMAIN-CONTAINING PROTEIN"/>
    <property type="match status" value="1"/>
</dbReference>
<dbReference type="InterPro" id="IPR012349">
    <property type="entry name" value="Split_barrel_FMN-bd"/>
</dbReference>
<dbReference type="InterPro" id="IPR024624">
    <property type="entry name" value="Pyridox_Oxase_Alr4036_FMN-bd"/>
</dbReference>
<organism evidence="2 3">
    <name type="scientific">Sphingorhabdus buctiana</name>
    <dbReference type="NCBI Taxonomy" id="1508805"/>
    <lineage>
        <taxon>Bacteria</taxon>
        <taxon>Pseudomonadati</taxon>
        <taxon>Pseudomonadota</taxon>
        <taxon>Alphaproteobacteria</taxon>
        <taxon>Sphingomonadales</taxon>
        <taxon>Sphingomonadaceae</taxon>
        <taxon>Sphingorhabdus</taxon>
    </lineage>
</organism>
<dbReference type="SUPFAM" id="SSF50475">
    <property type="entry name" value="FMN-binding split barrel"/>
    <property type="match status" value="1"/>
</dbReference>
<dbReference type="RefSeq" id="WP_381512130.1">
    <property type="nucleotide sequence ID" value="NZ_JBHUEL010000004.1"/>
</dbReference>
<reference evidence="3" key="1">
    <citation type="journal article" date="2019" name="Int. J. Syst. Evol. Microbiol.">
        <title>The Global Catalogue of Microorganisms (GCM) 10K type strain sequencing project: providing services to taxonomists for standard genome sequencing and annotation.</title>
        <authorList>
            <consortium name="The Broad Institute Genomics Platform"/>
            <consortium name="The Broad Institute Genome Sequencing Center for Infectious Disease"/>
            <person name="Wu L."/>
            <person name="Ma J."/>
        </authorList>
    </citation>
    <scope>NUCLEOTIDE SEQUENCE [LARGE SCALE GENOMIC DNA]</scope>
    <source>
        <strain evidence="3">CGMCC 1.12449</strain>
    </source>
</reference>
<dbReference type="Gene3D" id="2.30.110.10">
    <property type="entry name" value="Electron Transport, Fmn-binding Protein, Chain A"/>
    <property type="match status" value="1"/>
</dbReference>
<dbReference type="Pfam" id="PF12766">
    <property type="entry name" value="Pyridox_oxase_2"/>
    <property type="match status" value="1"/>
</dbReference>
<accession>A0ABW4MB02</accession>
<evidence type="ECO:0000313" key="2">
    <source>
        <dbReference type="EMBL" id="MFD1766249.1"/>
    </source>
</evidence>
<dbReference type="PANTHER" id="PTHR28243">
    <property type="entry name" value="AGL049CP"/>
    <property type="match status" value="1"/>
</dbReference>
<proteinExistence type="predicted"/>
<keyword evidence="3" id="KW-1185">Reference proteome</keyword>
<dbReference type="Proteomes" id="UP001597215">
    <property type="component" value="Unassembled WGS sequence"/>
</dbReference>
<evidence type="ECO:0000313" key="3">
    <source>
        <dbReference type="Proteomes" id="UP001597215"/>
    </source>
</evidence>
<name>A0ABW4MB02_9SPHN</name>
<sequence>MPQAEPFYNDLDLSLAEARKLIDGGAKDRRHSSHHPVVATIGKDGLPRQRVMILRALDWERRLIRFHTDWRTEKVEELASNGAASVLIYEPESKVQLRLSGKAAVQTTGSAVDAAWNEATLFARRCYLAETAPGTLSDNPQSGLPLWVEGRAPSDEEVAPARENFAILLFEFNQIEWLYLANKGHRRARWNWNSADHGWIGNWLVP</sequence>
<comment type="caution">
    <text evidence="2">The sequence shown here is derived from an EMBL/GenBank/DDBJ whole genome shotgun (WGS) entry which is preliminary data.</text>
</comment>
<gene>
    <name evidence="2" type="ORF">ACFSAG_05265</name>
</gene>